<feature type="compositionally biased region" description="Basic and acidic residues" evidence="1">
    <location>
        <begin position="110"/>
        <end position="130"/>
    </location>
</feature>
<organism evidence="3 4">
    <name type="scientific">Brassica cretica</name>
    <name type="common">Mustard</name>
    <dbReference type="NCBI Taxonomy" id="69181"/>
    <lineage>
        <taxon>Eukaryota</taxon>
        <taxon>Viridiplantae</taxon>
        <taxon>Streptophyta</taxon>
        <taxon>Embryophyta</taxon>
        <taxon>Tracheophyta</taxon>
        <taxon>Spermatophyta</taxon>
        <taxon>Magnoliopsida</taxon>
        <taxon>eudicotyledons</taxon>
        <taxon>Gunneridae</taxon>
        <taxon>Pentapetalae</taxon>
        <taxon>rosids</taxon>
        <taxon>malvids</taxon>
        <taxon>Brassicales</taxon>
        <taxon>Brassicaceae</taxon>
        <taxon>Brassiceae</taxon>
        <taxon>Brassica</taxon>
    </lineage>
</organism>
<feature type="compositionally biased region" description="Polar residues" evidence="1">
    <location>
        <begin position="272"/>
        <end position="286"/>
    </location>
</feature>
<dbReference type="PROSITE" id="PS50090">
    <property type="entry name" value="MYB_LIKE"/>
    <property type="match status" value="1"/>
</dbReference>
<name>A0ABQ7CYS2_BRACR</name>
<dbReference type="Pfam" id="PF14303">
    <property type="entry name" value="NAM-associated"/>
    <property type="match status" value="1"/>
</dbReference>
<dbReference type="PANTHER" id="PTHR45023:SF4">
    <property type="entry name" value="GLYCINE-RICH PROTEIN-RELATED"/>
    <property type="match status" value="1"/>
</dbReference>
<dbReference type="InterPro" id="IPR001005">
    <property type="entry name" value="SANT/Myb"/>
</dbReference>
<evidence type="ECO:0000313" key="3">
    <source>
        <dbReference type="EMBL" id="KAF3564120.1"/>
    </source>
</evidence>
<evidence type="ECO:0000259" key="2">
    <source>
        <dbReference type="PROSITE" id="PS50090"/>
    </source>
</evidence>
<sequence length="470" mass="53241">MSLFDVDENHRLSLSRIEAAVPFLDETKKIVGFSPRRRSKSAVDLVEDKANRRLLIIRIERRLQTKKRLKEASNQEEASKQYSQQEVVFGFGQDTGEVSSSQVPLFGTQRSEDSHVPEDSPAERKERREWTPPDDILLISSWLNTSKDPAVGNEQKSGAFWKRIAAYFAASQKVAGSEVREHADCKNRWHKINDQVGKFCGAYEAATREKSCGQNENDVLKLAHEIFFNNHQKKFTLEHAWKELRNDQKWCELSTSKSERSSKRRKCDDAAHSSTSQATETNNDQATARPPGVKASKGLTKQKTKAELKAAAEFDTMWSIKKEDFAMKERMSRMKLLESLIAKQEPLADYEEALLQLIRNRFVTGMKRLVTDELWHVTCVTVCSVLSVCVTDCVKRLVGVLSVCVTACGTVCIGFGHEIVWVLSGDNMGFLYICCIAQNLYSQSHILSLPTQDSTNNRIFSHYPLLSSHL</sequence>
<gene>
    <name evidence="3" type="ORF">DY000_02011969</name>
</gene>
<comment type="caution">
    <text evidence="3">The sequence shown here is derived from an EMBL/GenBank/DDBJ whole genome shotgun (WGS) entry which is preliminary data.</text>
</comment>
<keyword evidence="4" id="KW-1185">Reference proteome</keyword>
<feature type="compositionally biased region" description="Basic and acidic residues" evidence="1">
    <location>
        <begin position="261"/>
        <end position="271"/>
    </location>
</feature>
<dbReference type="PANTHER" id="PTHR45023">
    <property type="match status" value="1"/>
</dbReference>
<dbReference type="EMBL" id="QGKV02000759">
    <property type="protein sequence ID" value="KAF3564120.1"/>
    <property type="molecule type" value="Genomic_DNA"/>
</dbReference>
<evidence type="ECO:0000313" key="4">
    <source>
        <dbReference type="Proteomes" id="UP000266723"/>
    </source>
</evidence>
<dbReference type="InterPro" id="IPR029466">
    <property type="entry name" value="NAM-associated_C"/>
</dbReference>
<accession>A0ABQ7CYS2</accession>
<feature type="region of interest" description="Disordered" evidence="1">
    <location>
        <begin position="261"/>
        <end position="300"/>
    </location>
</feature>
<feature type="domain" description="Myb-like" evidence="2">
    <location>
        <begin position="122"/>
        <end position="193"/>
    </location>
</feature>
<protein>
    <recommendedName>
        <fullName evidence="2">Myb-like domain-containing protein</fullName>
    </recommendedName>
</protein>
<reference evidence="3 4" key="1">
    <citation type="journal article" date="2020" name="BMC Genomics">
        <title>Intraspecific diversification of the crop wild relative Brassica cretica Lam. using demographic model selection.</title>
        <authorList>
            <person name="Kioukis A."/>
            <person name="Michalopoulou V.A."/>
            <person name="Briers L."/>
            <person name="Pirintsos S."/>
            <person name="Studholme D.J."/>
            <person name="Pavlidis P."/>
            <person name="Sarris P.F."/>
        </authorList>
    </citation>
    <scope>NUCLEOTIDE SEQUENCE [LARGE SCALE GENOMIC DNA]</scope>
    <source>
        <strain evidence="4">cv. PFS-1207/04</strain>
    </source>
</reference>
<feature type="region of interest" description="Disordered" evidence="1">
    <location>
        <begin position="106"/>
        <end position="130"/>
    </location>
</feature>
<dbReference type="Proteomes" id="UP000266723">
    <property type="component" value="Unassembled WGS sequence"/>
</dbReference>
<evidence type="ECO:0000256" key="1">
    <source>
        <dbReference type="SAM" id="MobiDB-lite"/>
    </source>
</evidence>
<proteinExistence type="predicted"/>